<dbReference type="Proteomes" id="UP000279541">
    <property type="component" value="Chromosome"/>
</dbReference>
<evidence type="ECO:0000313" key="1">
    <source>
        <dbReference type="EMBL" id="AZB00670.1"/>
    </source>
</evidence>
<sequence length="116" mass="13518">MENSENSDRMTTLSQVMQTLSERGIKREFRMNENCEMKFENSDKVYQPSELVILKTYRFEGDSNPDDNAVLYVLKDSEGNRGMIIDSYGADSNYPGEKFDEFLRNIPVLDSDEFNY</sequence>
<protein>
    <recommendedName>
        <fullName evidence="5">Phosphoribosylpyrophosphate synthetase</fullName>
    </recommendedName>
</protein>
<dbReference type="Proteomes" id="UP000186106">
    <property type="component" value="Unassembled WGS sequence"/>
</dbReference>
<gene>
    <name evidence="1" type="ORF">EG359_14085</name>
    <name evidence="2" type="ORF">SAMN05421768_1035</name>
</gene>
<reference evidence="2 3" key="1">
    <citation type="submission" date="2017-01" db="EMBL/GenBank/DDBJ databases">
        <authorList>
            <person name="Mah S.A."/>
            <person name="Swanson W.J."/>
            <person name="Moy G.W."/>
            <person name="Vacquier V.D."/>
        </authorList>
    </citation>
    <scope>NUCLEOTIDE SEQUENCE [LARGE SCALE GENOMIC DNA]</scope>
    <source>
        <strain evidence="2 3">DSM 16927</strain>
    </source>
</reference>
<organism evidence="2 3">
    <name type="scientific">Chryseobacterium joostei</name>
    <dbReference type="NCBI Taxonomy" id="112234"/>
    <lineage>
        <taxon>Bacteria</taxon>
        <taxon>Pseudomonadati</taxon>
        <taxon>Bacteroidota</taxon>
        <taxon>Flavobacteriia</taxon>
        <taxon>Flavobacteriales</taxon>
        <taxon>Weeksellaceae</taxon>
        <taxon>Chryseobacterium group</taxon>
        <taxon>Chryseobacterium</taxon>
    </lineage>
</organism>
<proteinExistence type="predicted"/>
<evidence type="ECO:0000313" key="2">
    <source>
        <dbReference type="EMBL" id="SIS32666.1"/>
    </source>
</evidence>
<evidence type="ECO:0008006" key="5">
    <source>
        <dbReference type="Google" id="ProtNLM"/>
    </source>
</evidence>
<dbReference type="AlphaFoldDB" id="A0A1N7I6F0"/>
<dbReference type="EMBL" id="CP033926">
    <property type="protein sequence ID" value="AZB00670.1"/>
    <property type="molecule type" value="Genomic_DNA"/>
</dbReference>
<dbReference type="KEGG" id="cjt:EG359_14085"/>
<evidence type="ECO:0000313" key="4">
    <source>
        <dbReference type="Proteomes" id="UP000279541"/>
    </source>
</evidence>
<dbReference type="STRING" id="112234.SAMN05421768_1035"/>
<accession>A0A1N7I6F0</accession>
<dbReference type="OrthoDB" id="8418771at2"/>
<name>A0A1N7I6F0_9FLAO</name>
<dbReference type="RefSeq" id="WP_076352775.1">
    <property type="nucleotide sequence ID" value="NZ_CAMIMN010000196.1"/>
</dbReference>
<evidence type="ECO:0000313" key="3">
    <source>
        <dbReference type="Proteomes" id="UP000186106"/>
    </source>
</evidence>
<reference evidence="1 4" key="2">
    <citation type="submission" date="2018-11" db="EMBL/GenBank/DDBJ databases">
        <title>Proposal to divide the Flavobacteriaceae and reorganize its genera based on Amino Acid Identity values calculated from whole genome sequences.</title>
        <authorList>
            <person name="Nicholson A.C."/>
            <person name="Gulvik C.A."/>
            <person name="Whitney A.M."/>
            <person name="Humrighouse B.W."/>
            <person name="Bell M."/>
            <person name="Holmes B."/>
            <person name="Steigerwalt A.G."/>
            <person name="Villarma A."/>
            <person name="Sheth M."/>
            <person name="Batra D."/>
            <person name="Pryor J."/>
            <person name="Bernardet J.-F."/>
            <person name="Hugo C."/>
            <person name="Kampfer P."/>
            <person name="Newman J."/>
            <person name="McQuiston J.R."/>
        </authorList>
    </citation>
    <scope>NUCLEOTIDE SEQUENCE [LARGE SCALE GENOMIC DNA]</scope>
    <source>
        <strain evidence="1 4">DSM 16927</strain>
    </source>
</reference>
<keyword evidence="4" id="KW-1185">Reference proteome</keyword>
<dbReference type="EMBL" id="FTNZ01000003">
    <property type="protein sequence ID" value="SIS32666.1"/>
    <property type="molecule type" value="Genomic_DNA"/>
</dbReference>